<dbReference type="Proteomes" id="UP000287243">
    <property type="component" value="Chromosome"/>
</dbReference>
<dbReference type="EMBL" id="CP019384">
    <property type="protein sequence ID" value="QAT16871.1"/>
    <property type="molecule type" value="Genomic_DNA"/>
</dbReference>
<dbReference type="AlphaFoldDB" id="A0A410P465"/>
<dbReference type="InterPro" id="IPR053136">
    <property type="entry name" value="UTP_pyrophosphatase-like"/>
</dbReference>
<accession>A0A410P465</accession>
<name>A0A410P465_VELA1</name>
<dbReference type="InterPro" id="IPR002725">
    <property type="entry name" value="YgjP-like_metallopeptidase"/>
</dbReference>
<organism evidence="2 3">
    <name type="scientific">Velamenicoccus archaeovorus</name>
    <dbReference type="NCBI Taxonomy" id="1930593"/>
    <lineage>
        <taxon>Bacteria</taxon>
        <taxon>Pseudomonadati</taxon>
        <taxon>Candidatus Omnitrophota</taxon>
        <taxon>Candidatus Velamenicoccus</taxon>
    </lineage>
</organism>
<dbReference type="RefSeq" id="WP_128699512.1">
    <property type="nucleotide sequence ID" value="NZ_CP019384.1"/>
</dbReference>
<evidence type="ECO:0000313" key="2">
    <source>
        <dbReference type="EMBL" id="QAT16871.1"/>
    </source>
</evidence>
<dbReference type="PANTHER" id="PTHR30399:SF1">
    <property type="entry name" value="UTP PYROPHOSPHATASE"/>
    <property type="match status" value="1"/>
</dbReference>
<dbReference type="Gene3D" id="3.30.2010.10">
    <property type="entry name" value="Metalloproteases ('zincins'), catalytic domain"/>
    <property type="match status" value="1"/>
</dbReference>
<proteinExistence type="predicted"/>
<sequence length="250" mass="28785">MHSIVPQATKTMKPATLNLEGLPEITLIPSRGRHKTISLRIHDNGRVALRFPARMDIRHAIGFIRSKTKWLEKKLTAFRLASQTQEAKGFFEGKPILYLGRLFPLCLDLPQQEKDGAGQLVFTGEKFFLPARLKDTAERLFLCWYKKAASNLLMPAIKHYSAMMRVVPENIRISSARSRWGSCSSRDTLSFSWRIAFLPQDIIDYIVVHELAHLTHKNHSRAFWDTVGNFIGDYWTKNKWLRNHRACGPI</sequence>
<evidence type="ECO:0000259" key="1">
    <source>
        <dbReference type="Pfam" id="PF01863"/>
    </source>
</evidence>
<dbReference type="PANTHER" id="PTHR30399">
    <property type="entry name" value="UNCHARACTERIZED PROTEIN YGJP"/>
    <property type="match status" value="1"/>
</dbReference>
<gene>
    <name evidence="2" type="ORF">BU251_03555</name>
</gene>
<evidence type="ECO:0000313" key="3">
    <source>
        <dbReference type="Proteomes" id="UP000287243"/>
    </source>
</evidence>
<dbReference type="OrthoDB" id="9811177at2"/>
<dbReference type="KEGG" id="vai:BU251_03555"/>
<reference evidence="2 3" key="1">
    <citation type="submission" date="2017-01" db="EMBL/GenBank/DDBJ databases">
        <title>First insights into the biology of 'candidatus Vampirococcus archaeovorus'.</title>
        <authorList>
            <person name="Kizina J."/>
            <person name="Jordan S."/>
            <person name="Stueber K."/>
            <person name="Reinhardt R."/>
            <person name="Harder J."/>
        </authorList>
    </citation>
    <scope>NUCLEOTIDE SEQUENCE [LARGE SCALE GENOMIC DNA]</scope>
    <source>
        <strain evidence="2 3">LiM</strain>
    </source>
</reference>
<keyword evidence="3" id="KW-1185">Reference proteome</keyword>
<dbReference type="CDD" id="cd07344">
    <property type="entry name" value="M48_yhfN_like"/>
    <property type="match status" value="1"/>
</dbReference>
<dbReference type="Pfam" id="PF01863">
    <property type="entry name" value="YgjP-like"/>
    <property type="match status" value="1"/>
</dbReference>
<feature type="domain" description="YgjP-like metallopeptidase" evidence="1">
    <location>
        <begin position="35"/>
        <end position="244"/>
    </location>
</feature>
<protein>
    <recommendedName>
        <fullName evidence="1">YgjP-like metallopeptidase domain-containing protein</fullName>
    </recommendedName>
</protein>